<comment type="caution">
    <text evidence="4">The sequence shown here is derived from an EMBL/GenBank/DDBJ whole genome shotgun (WGS) entry which is preliminary data.</text>
</comment>
<accession>A0ABS5LZQ0</accession>
<reference evidence="4 5" key="1">
    <citation type="submission" date="2020-03" db="EMBL/GenBank/DDBJ databases">
        <title>The role of nitrogen metabolism on polyethylene biodegradation.</title>
        <authorList>
            <person name="Peixoto J."/>
            <person name="Vizzotto C.S."/>
            <person name="Ramos A."/>
            <person name="Alves G."/>
            <person name="Steindorff A."/>
            <person name="Kruger R."/>
        </authorList>
    </citation>
    <scope>NUCLEOTIDE SEQUENCE [LARGE SCALE GENOMIC DNA]</scope>
    <source>
        <strain evidence="4 5">PE63</strain>
    </source>
</reference>
<keyword evidence="1" id="KW-0677">Repeat</keyword>
<dbReference type="Gene3D" id="3.10.580.10">
    <property type="entry name" value="CBS-domain"/>
    <property type="match status" value="1"/>
</dbReference>
<dbReference type="PANTHER" id="PTHR22777:SF17">
    <property type="entry name" value="UPF0053 PROTEIN SLL0260"/>
    <property type="match status" value="1"/>
</dbReference>
<dbReference type="Proteomes" id="UP001647436">
    <property type="component" value="Unassembled WGS sequence"/>
</dbReference>
<dbReference type="RefSeq" id="WP_349305272.1">
    <property type="nucleotide sequence ID" value="NZ_JAANES010000007.1"/>
</dbReference>
<dbReference type="PANTHER" id="PTHR22777">
    <property type="entry name" value="HEMOLYSIN-RELATED"/>
    <property type="match status" value="1"/>
</dbReference>
<feature type="domain" description="CBS" evidence="3">
    <location>
        <begin position="21"/>
        <end position="65"/>
    </location>
</feature>
<protein>
    <recommendedName>
        <fullName evidence="3">CBS domain-containing protein</fullName>
    </recommendedName>
</protein>
<gene>
    <name evidence="4" type="ORF">DJFAAGMI_04581</name>
</gene>
<keyword evidence="2" id="KW-0129">CBS domain</keyword>
<dbReference type="InterPro" id="IPR046342">
    <property type="entry name" value="CBS_dom_sf"/>
</dbReference>
<dbReference type="InterPro" id="IPR000644">
    <property type="entry name" value="CBS_dom"/>
</dbReference>
<dbReference type="Pfam" id="PF00571">
    <property type="entry name" value="CBS"/>
    <property type="match status" value="1"/>
</dbReference>
<evidence type="ECO:0000256" key="2">
    <source>
        <dbReference type="ARBA" id="ARBA00023122"/>
    </source>
</evidence>
<name>A0ABS5LZQ0_9BURK</name>
<evidence type="ECO:0000259" key="3">
    <source>
        <dbReference type="Pfam" id="PF00571"/>
    </source>
</evidence>
<evidence type="ECO:0000313" key="5">
    <source>
        <dbReference type="Proteomes" id="UP001647436"/>
    </source>
</evidence>
<evidence type="ECO:0000256" key="1">
    <source>
        <dbReference type="ARBA" id="ARBA00022737"/>
    </source>
</evidence>
<dbReference type="SUPFAM" id="SSF54631">
    <property type="entry name" value="CBS-domain pair"/>
    <property type="match status" value="1"/>
</dbReference>
<dbReference type="EMBL" id="JAANES010000007">
    <property type="protein sequence ID" value="MBS3021804.1"/>
    <property type="molecule type" value="Genomic_DNA"/>
</dbReference>
<evidence type="ECO:0000313" key="4">
    <source>
        <dbReference type="EMBL" id="MBS3021804.1"/>
    </source>
</evidence>
<proteinExistence type="predicted"/>
<organism evidence="4 5">
    <name type="scientific">Comamonas brasiliensis</name>
    <dbReference type="NCBI Taxonomy" id="1812482"/>
    <lineage>
        <taxon>Bacteria</taxon>
        <taxon>Pseudomonadati</taxon>
        <taxon>Pseudomonadota</taxon>
        <taxon>Betaproteobacteria</taxon>
        <taxon>Burkholderiales</taxon>
        <taxon>Comamonadaceae</taxon>
        <taxon>Comamonas</taxon>
    </lineage>
</organism>
<keyword evidence="5" id="KW-1185">Reference proteome</keyword>
<sequence length="89" mass="9967">MLALGERSSDLLREHVLASAFLPETLTRMELLEQLRAKTGRVVFVVDEYGVVQGIMTPPDLLEAITAELRSVEDAKAWATRREDGAWLI</sequence>